<proteinExistence type="predicted"/>
<dbReference type="EMBL" id="JAXCGZ010003790">
    <property type="protein sequence ID" value="KAK7083197.1"/>
    <property type="molecule type" value="Genomic_DNA"/>
</dbReference>
<comment type="caution">
    <text evidence="1">The sequence shown here is derived from an EMBL/GenBank/DDBJ whole genome shotgun (WGS) entry which is preliminary data.</text>
</comment>
<name>A0AAN9AFB2_HALRR</name>
<reference evidence="1 2" key="1">
    <citation type="submission" date="2023-11" db="EMBL/GenBank/DDBJ databases">
        <title>Halocaridina rubra genome assembly.</title>
        <authorList>
            <person name="Smith C."/>
        </authorList>
    </citation>
    <scope>NUCLEOTIDE SEQUENCE [LARGE SCALE GENOMIC DNA]</scope>
    <source>
        <strain evidence="1">EP-1</strain>
        <tissue evidence="1">Whole</tissue>
    </source>
</reference>
<evidence type="ECO:0000313" key="2">
    <source>
        <dbReference type="Proteomes" id="UP001381693"/>
    </source>
</evidence>
<dbReference type="AlphaFoldDB" id="A0AAN9AFB2"/>
<organism evidence="1 2">
    <name type="scientific">Halocaridina rubra</name>
    <name type="common">Hawaiian red shrimp</name>
    <dbReference type="NCBI Taxonomy" id="373956"/>
    <lineage>
        <taxon>Eukaryota</taxon>
        <taxon>Metazoa</taxon>
        <taxon>Ecdysozoa</taxon>
        <taxon>Arthropoda</taxon>
        <taxon>Crustacea</taxon>
        <taxon>Multicrustacea</taxon>
        <taxon>Malacostraca</taxon>
        <taxon>Eumalacostraca</taxon>
        <taxon>Eucarida</taxon>
        <taxon>Decapoda</taxon>
        <taxon>Pleocyemata</taxon>
        <taxon>Caridea</taxon>
        <taxon>Atyoidea</taxon>
        <taxon>Atyidae</taxon>
        <taxon>Halocaridina</taxon>
    </lineage>
</organism>
<protein>
    <submittedName>
        <fullName evidence="1">Uncharacterized protein</fullName>
    </submittedName>
</protein>
<sequence>MGVSGPHTFGVDSDDKFNSQKYSEINCLVLDIHKIAVHRKEKQVKVRSVYPDVCGLLLAFFLFRYHTLYIEGRSGDRFS</sequence>
<keyword evidence="2" id="KW-1185">Reference proteome</keyword>
<dbReference type="Proteomes" id="UP001381693">
    <property type="component" value="Unassembled WGS sequence"/>
</dbReference>
<gene>
    <name evidence="1" type="ORF">SK128_005950</name>
</gene>
<evidence type="ECO:0000313" key="1">
    <source>
        <dbReference type="EMBL" id="KAK7083197.1"/>
    </source>
</evidence>
<accession>A0AAN9AFB2</accession>